<proteinExistence type="inferred from homology"/>
<name>Q6YZQ7_ORYSJ</name>
<dbReference type="AlphaFoldDB" id="Q6YZQ7"/>
<organism evidence="4 5">
    <name type="scientific">Oryza sativa subsp. japonica</name>
    <name type="common">Rice</name>
    <dbReference type="NCBI Taxonomy" id="39947"/>
    <lineage>
        <taxon>Eukaryota</taxon>
        <taxon>Viridiplantae</taxon>
        <taxon>Streptophyta</taxon>
        <taxon>Embryophyta</taxon>
        <taxon>Tracheophyta</taxon>
        <taxon>Spermatophyta</taxon>
        <taxon>Magnoliopsida</taxon>
        <taxon>Liliopsida</taxon>
        <taxon>Poales</taxon>
        <taxon>Poaceae</taxon>
        <taxon>BOP clade</taxon>
        <taxon>Oryzoideae</taxon>
        <taxon>Oryzeae</taxon>
        <taxon>Oryzinae</taxon>
        <taxon>Oryza</taxon>
        <taxon>Oryza sativa</taxon>
    </lineage>
</organism>
<dbReference type="InterPro" id="IPR036291">
    <property type="entry name" value="NAD(P)-bd_dom_sf"/>
</dbReference>
<evidence type="ECO:0000256" key="2">
    <source>
        <dbReference type="SAM" id="MobiDB-lite"/>
    </source>
</evidence>
<dbReference type="EMBL" id="AP005515">
    <property type="protein sequence ID" value="BAC84377.1"/>
    <property type="molecule type" value="Genomic_DNA"/>
</dbReference>
<protein>
    <recommendedName>
        <fullName evidence="1">Fatty acyl-CoA reductase</fullName>
        <ecNumber evidence="1">1.2.1.84</ecNumber>
    </recommendedName>
</protein>
<dbReference type="Pfam" id="PF07993">
    <property type="entry name" value="NAD_binding_4"/>
    <property type="match status" value="1"/>
</dbReference>
<reference evidence="5" key="1">
    <citation type="journal article" date="2005" name="Nature">
        <title>The map-based sequence of the rice genome.</title>
        <authorList>
            <consortium name="International rice genome sequencing project (IRGSP)"/>
            <person name="Matsumoto T."/>
            <person name="Wu J."/>
            <person name="Kanamori H."/>
            <person name="Katayose Y."/>
            <person name="Fujisawa M."/>
            <person name="Namiki N."/>
            <person name="Mizuno H."/>
            <person name="Yamamoto K."/>
            <person name="Antonio B.A."/>
            <person name="Baba T."/>
            <person name="Sakata K."/>
            <person name="Nagamura Y."/>
            <person name="Aoki H."/>
            <person name="Arikawa K."/>
            <person name="Arita K."/>
            <person name="Bito T."/>
            <person name="Chiden Y."/>
            <person name="Fujitsuka N."/>
            <person name="Fukunaka R."/>
            <person name="Hamada M."/>
            <person name="Harada C."/>
            <person name="Hayashi A."/>
            <person name="Hijishita S."/>
            <person name="Honda M."/>
            <person name="Hosokawa S."/>
            <person name="Ichikawa Y."/>
            <person name="Idonuma A."/>
            <person name="Iijima M."/>
            <person name="Ikeda M."/>
            <person name="Ikeno M."/>
            <person name="Ito K."/>
            <person name="Ito S."/>
            <person name="Ito T."/>
            <person name="Ito Y."/>
            <person name="Ito Y."/>
            <person name="Iwabuchi A."/>
            <person name="Kamiya K."/>
            <person name="Karasawa W."/>
            <person name="Kurita K."/>
            <person name="Katagiri S."/>
            <person name="Kikuta A."/>
            <person name="Kobayashi H."/>
            <person name="Kobayashi N."/>
            <person name="Machita K."/>
            <person name="Maehara T."/>
            <person name="Masukawa M."/>
            <person name="Mizubayashi T."/>
            <person name="Mukai Y."/>
            <person name="Nagasaki H."/>
            <person name="Nagata Y."/>
            <person name="Naito S."/>
            <person name="Nakashima M."/>
            <person name="Nakama Y."/>
            <person name="Nakamichi Y."/>
            <person name="Nakamura M."/>
            <person name="Meguro A."/>
            <person name="Negishi M."/>
            <person name="Ohta I."/>
            <person name="Ohta T."/>
            <person name="Okamoto M."/>
            <person name="Ono N."/>
            <person name="Saji S."/>
            <person name="Sakaguchi M."/>
            <person name="Sakai K."/>
            <person name="Shibata M."/>
            <person name="Shimokawa T."/>
            <person name="Song J."/>
            <person name="Takazaki Y."/>
            <person name="Terasawa K."/>
            <person name="Tsugane M."/>
            <person name="Tsuji K."/>
            <person name="Ueda S."/>
            <person name="Waki K."/>
            <person name="Yamagata H."/>
            <person name="Yamamoto M."/>
            <person name="Yamamoto S."/>
            <person name="Yamane H."/>
            <person name="Yoshiki S."/>
            <person name="Yoshihara R."/>
            <person name="Yukawa K."/>
            <person name="Zhong H."/>
            <person name="Yano M."/>
            <person name="Yuan Q."/>
            <person name="Ouyang S."/>
            <person name="Liu J."/>
            <person name="Jones K.M."/>
            <person name="Gansberger K."/>
            <person name="Moffat K."/>
            <person name="Hill J."/>
            <person name="Bera J."/>
            <person name="Fadrosh D."/>
            <person name="Jin S."/>
            <person name="Johri S."/>
            <person name="Kim M."/>
            <person name="Overton L."/>
            <person name="Reardon M."/>
            <person name="Tsitrin T."/>
            <person name="Vuong H."/>
            <person name="Weaver B."/>
            <person name="Ciecko A."/>
            <person name="Tallon L."/>
            <person name="Jackson J."/>
            <person name="Pai G."/>
            <person name="Aken S.V."/>
            <person name="Utterback T."/>
            <person name="Reidmuller S."/>
            <person name="Feldblyum T."/>
            <person name="Hsiao J."/>
            <person name="Zismann V."/>
            <person name="Iobst S."/>
            <person name="de Vazeille A.R."/>
            <person name="Buell C.R."/>
            <person name="Ying K."/>
            <person name="Li Y."/>
            <person name="Lu T."/>
            <person name="Huang Y."/>
            <person name="Zhao Q."/>
            <person name="Feng Q."/>
            <person name="Zhang L."/>
            <person name="Zhu J."/>
            <person name="Weng Q."/>
            <person name="Mu J."/>
            <person name="Lu Y."/>
            <person name="Fan D."/>
            <person name="Liu Y."/>
            <person name="Guan J."/>
            <person name="Zhang Y."/>
            <person name="Yu S."/>
            <person name="Liu X."/>
            <person name="Zhang Y."/>
            <person name="Hong G."/>
            <person name="Han B."/>
            <person name="Choisne N."/>
            <person name="Demange N."/>
            <person name="Orjeda G."/>
            <person name="Samain S."/>
            <person name="Cattolico L."/>
            <person name="Pelletier E."/>
            <person name="Couloux A."/>
            <person name="Segurens B."/>
            <person name="Wincker P."/>
            <person name="D'Hont A."/>
            <person name="Scarpelli C."/>
            <person name="Weissenbach J."/>
            <person name="Salanoubat M."/>
            <person name="Quetier F."/>
            <person name="Yu Y."/>
            <person name="Kim H.R."/>
            <person name="Rambo T."/>
            <person name="Currie J."/>
            <person name="Collura K."/>
            <person name="Luo M."/>
            <person name="Yang T."/>
            <person name="Ammiraju J.S.S."/>
            <person name="Engler F."/>
            <person name="Soderlund C."/>
            <person name="Wing R.A."/>
            <person name="Palmer L.E."/>
            <person name="de la Bastide M."/>
            <person name="Spiegel L."/>
            <person name="Nascimento L."/>
            <person name="Zutavern T."/>
            <person name="O'Shaughnessy A."/>
            <person name="Dike S."/>
            <person name="Dedhia N."/>
            <person name="Preston R."/>
            <person name="Balija V."/>
            <person name="McCombie W.R."/>
            <person name="Chow T."/>
            <person name="Chen H."/>
            <person name="Chung M."/>
            <person name="Chen C."/>
            <person name="Shaw J."/>
            <person name="Wu H."/>
            <person name="Hsiao K."/>
            <person name="Chao Y."/>
            <person name="Chu M."/>
            <person name="Cheng C."/>
            <person name="Hour A."/>
            <person name="Lee P."/>
            <person name="Lin S."/>
            <person name="Lin Y."/>
            <person name="Liou J."/>
            <person name="Liu S."/>
            <person name="Hsing Y."/>
            <person name="Raghuvanshi S."/>
            <person name="Mohanty A."/>
            <person name="Bharti A.K."/>
            <person name="Gaur A."/>
            <person name="Gupta V."/>
            <person name="Kumar D."/>
            <person name="Ravi V."/>
            <person name="Vij S."/>
            <person name="Kapur A."/>
            <person name="Khurana P."/>
            <person name="Khurana P."/>
            <person name="Khurana J.P."/>
            <person name="Tyagi A.K."/>
            <person name="Gaikwad K."/>
            <person name="Singh A."/>
            <person name="Dalal V."/>
            <person name="Srivastava S."/>
            <person name="Dixit A."/>
            <person name="Pal A.K."/>
            <person name="Ghazi I.A."/>
            <person name="Yadav M."/>
            <person name="Pandit A."/>
            <person name="Bhargava A."/>
            <person name="Sureshbabu K."/>
            <person name="Batra K."/>
            <person name="Sharma T.R."/>
            <person name="Mohapatra T."/>
            <person name="Singh N.K."/>
            <person name="Messing J."/>
            <person name="Nelson A.B."/>
            <person name="Fuks G."/>
            <person name="Kavchok S."/>
            <person name="Keizer G."/>
            <person name="Linton E."/>
            <person name="Llaca V."/>
            <person name="Song R."/>
            <person name="Tanyolac B."/>
            <person name="Young S."/>
            <person name="Ho-Il K."/>
            <person name="Hahn J.H."/>
            <person name="Sangsakoo G."/>
            <person name="Vanavichit A."/>
            <person name="de Mattos Luiz.A.T."/>
            <person name="Zimmer P.D."/>
            <person name="Malone G."/>
            <person name="Dellagostin O."/>
            <person name="de Oliveira A.C."/>
            <person name="Bevan M."/>
            <person name="Bancroft I."/>
            <person name="Minx P."/>
            <person name="Cordum H."/>
            <person name="Wilson R."/>
            <person name="Cheng Z."/>
            <person name="Jin W."/>
            <person name="Jiang J."/>
            <person name="Leong S.A."/>
            <person name="Iwama H."/>
            <person name="Gojobori T."/>
            <person name="Itoh T."/>
            <person name="Niimura Y."/>
            <person name="Fujii Y."/>
            <person name="Habara T."/>
            <person name="Sakai H."/>
            <person name="Sato Y."/>
            <person name="Wilson G."/>
            <person name="Kumar K."/>
            <person name="McCouch S."/>
            <person name="Juretic N."/>
            <person name="Hoen D."/>
            <person name="Wright S."/>
            <person name="Bruskiewich R."/>
            <person name="Bureau T."/>
            <person name="Miyao A."/>
            <person name="Hirochika H."/>
            <person name="Nishikawa T."/>
            <person name="Kadowaki K."/>
            <person name="Sugiura M."/>
            <person name="Burr B."/>
            <person name="Sasaki T."/>
        </authorList>
    </citation>
    <scope>NUCLEOTIDE SEQUENCE [LARGE SCALE GENOMIC DNA]</scope>
    <source>
        <strain evidence="5">cv. Nipponbare</strain>
    </source>
</reference>
<dbReference type="GO" id="GO:0102965">
    <property type="term" value="F:alcohol-forming long-chain fatty acyl-CoA reductase activity"/>
    <property type="evidence" value="ECO:0007669"/>
    <property type="project" value="UniProtKB-EC"/>
</dbReference>
<gene>
    <name evidence="4" type="primary">OSJNBa0064M11.38</name>
</gene>
<dbReference type="InterPro" id="IPR013120">
    <property type="entry name" value="FAR_NAD-bd"/>
</dbReference>
<comment type="similarity">
    <text evidence="1">Belongs to the fatty acyl-CoA reductase family.</text>
</comment>
<feature type="compositionally biased region" description="Low complexity" evidence="2">
    <location>
        <begin position="474"/>
        <end position="483"/>
    </location>
</feature>
<dbReference type="GO" id="GO:0080019">
    <property type="term" value="F:alcohol-forming very long-chain fatty acyl-CoA reductase activity"/>
    <property type="evidence" value="ECO:0007669"/>
    <property type="project" value="InterPro"/>
</dbReference>
<keyword evidence="1" id="KW-0443">Lipid metabolism</keyword>
<dbReference type="SUPFAM" id="SSF51735">
    <property type="entry name" value="NAD(P)-binding Rossmann-fold domains"/>
    <property type="match status" value="1"/>
</dbReference>
<dbReference type="PANTHER" id="PTHR11011:SF75">
    <property type="entry name" value="FATTY ACYL-COA REDUCTASE"/>
    <property type="match status" value="1"/>
</dbReference>
<dbReference type="GO" id="GO:0006629">
    <property type="term" value="P:lipid metabolic process"/>
    <property type="evidence" value="ECO:0007669"/>
    <property type="project" value="UniProtKB-KW"/>
</dbReference>
<evidence type="ECO:0000256" key="1">
    <source>
        <dbReference type="RuleBase" id="RU363097"/>
    </source>
</evidence>
<comment type="catalytic activity">
    <reaction evidence="1">
        <text>a long-chain fatty acyl-CoA + 2 NADPH + 2 H(+) = a long-chain primary fatty alcohol + 2 NADP(+) + CoA</text>
        <dbReference type="Rhea" id="RHEA:52716"/>
        <dbReference type="ChEBI" id="CHEBI:15378"/>
        <dbReference type="ChEBI" id="CHEBI:57287"/>
        <dbReference type="ChEBI" id="CHEBI:57783"/>
        <dbReference type="ChEBI" id="CHEBI:58349"/>
        <dbReference type="ChEBI" id="CHEBI:77396"/>
        <dbReference type="ChEBI" id="CHEBI:83139"/>
        <dbReference type="EC" id="1.2.1.84"/>
    </reaction>
</comment>
<dbReference type="CDD" id="cd05236">
    <property type="entry name" value="FAR-N_SDR_e"/>
    <property type="match status" value="1"/>
</dbReference>
<keyword evidence="1" id="KW-0444">Lipid biosynthesis</keyword>
<feature type="domain" description="Thioester reductase (TE)" evidence="3">
    <location>
        <begin position="17"/>
        <end position="319"/>
    </location>
</feature>
<dbReference type="EC" id="1.2.1.84" evidence="1"/>
<dbReference type="InterPro" id="IPR026055">
    <property type="entry name" value="FAR"/>
</dbReference>
<keyword evidence="1" id="KW-0521">NADP</keyword>
<keyword evidence="1" id="KW-0560">Oxidoreductase</keyword>
<sequence length="533" mass="59186">MDAATVAGYFKDKSILITGSTGFLGKIFVEKILRIQPDVKKIFLLVRAADTSSAEQRVLNEVIGNELFGPLRENYGSNFYSFMKEKISPLAGDIINENLGLESLEILKLSKEIDIIVNGAATTNFYERYDVSLASNVLGAKYVCKFAKKCANLKMFLHISTAFVSGEQEGLLLEKVFQIGETLKEGCHLDIAAELQLVESVKAELTHSTNGKSEQTEKITMKKLGLKRARQFGWPNTYVFTKAMGEMLVGHFGRELPVVIIRPSIVSSIYHDPLPGWIEGTRTIDSIISAYAKQTIPHFIGAGHVILDVIPGDMVVNAMLVAMAVHWSERGQVIIHVTSSQQNPLSTSTMLDLMYRYFTANPQTMGKNGKVVKTKRLNITNKTGFRAYMFLKYKLPLEVLHLVNPLLGGYFSQYYNKSIRSYRYFVLLAKLYMPYAFFNACGRQIRLSRWRRCRIHRPQNACDGQQRRARAMVGNSGNGSSSRSRGREFGGGGSGGGGLATANPMVGRLAAADPKVLLAVYPLDACICQQSDR</sequence>
<dbReference type="Proteomes" id="UP000000763">
    <property type="component" value="Chromosome 7"/>
</dbReference>
<accession>Q6YZQ7</accession>
<dbReference type="PANTHER" id="PTHR11011">
    <property type="entry name" value="MALE STERILITY PROTEIN 2-RELATED"/>
    <property type="match status" value="1"/>
</dbReference>
<feature type="region of interest" description="Disordered" evidence="2">
    <location>
        <begin position="464"/>
        <end position="495"/>
    </location>
</feature>
<evidence type="ECO:0000259" key="3">
    <source>
        <dbReference type="Pfam" id="PF07993"/>
    </source>
</evidence>
<evidence type="ECO:0000313" key="4">
    <source>
        <dbReference type="EMBL" id="BAC84377.1"/>
    </source>
</evidence>
<comment type="function">
    <text evidence="1">Catalyzes the reduction of fatty acyl-CoA to fatty alcohols.</text>
</comment>
<evidence type="ECO:0000313" key="5">
    <source>
        <dbReference type="Proteomes" id="UP000000763"/>
    </source>
</evidence>
<reference evidence="5" key="2">
    <citation type="journal article" date="2008" name="Nucleic Acids Res.">
        <title>The rice annotation project database (RAP-DB): 2008 update.</title>
        <authorList>
            <consortium name="The rice annotation project (RAP)"/>
        </authorList>
    </citation>
    <scope>GENOME REANNOTATION</scope>
    <source>
        <strain evidence="5">cv. Nipponbare</strain>
    </source>
</reference>
<dbReference type="Gene3D" id="3.40.50.720">
    <property type="entry name" value="NAD(P)-binding Rossmann-like Domain"/>
    <property type="match status" value="1"/>
</dbReference>